<dbReference type="Proteomes" id="UP001166784">
    <property type="component" value="Unassembled WGS sequence"/>
</dbReference>
<sequence length="114" mass="11799">MTPASSHPSSQSPSASPSPPAPSASPSSPSSSPPPAAAKGLALAPDVRLTWLPYGGAVLLHGRTLALAECDERDAALLGRLLAGERPDPDDPEALRVVRDLMDSRWLQVTDVAK</sequence>
<evidence type="ECO:0000256" key="1">
    <source>
        <dbReference type="SAM" id="MobiDB-lite"/>
    </source>
</evidence>
<name>A0ABS9T4A2_9ACTN</name>
<feature type="region of interest" description="Disordered" evidence="1">
    <location>
        <begin position="1"/>
        <end position="39"/>
    </location>
</feature>
<evidence type="ECO:0000313" key="3">
    <source>
        <dbReference type="Proteomes" id="UP001166784"/>
    </source>
</evidence>
<feature type="compositionally biased region" description="Low complexity" evidence="1">
    <location>
        <begin position="1"/>
        <end position="15"/>
    </location>
</feature>
<dbReference type="NCBIfam" id="NF038044">
    <property type="entry name" value="act_def_assoc_B"/>
    <property type="match status" value="1"/>
</dbReference>
<dbReference type="RefSeq" id="WP_241061951.1">
    <property type="nucleotide sequence ID" value="NZ_JAKWJU010000002.1"/>
</dbReference>
<accession>A0ABS9T4A2</accession>
<comment type="caution">
    <text evidence="2">The sequence shown here is derived from an EMBL/GenBank/DDBJ whole genome shotgun (WGS) entry which is preliminary data.</text>
</comment>
<proteinExistence type="predicted"/>
<protein>
    <submittedName>
        <fullName evidence="2">Actinodefensin-associated protein B</fullName>
    </submittedName>
</protein>
<gene>
    <name evidence="2" type="primary">adfB</name>
    <name evidence="2" type="ORF">MMA15_22725</name>
</gene>
<reference evidence="2" key="2">
    <citation type="journal article" date="2023" name="Int. J. Syst. Evol. Microbiol.">
        <title>Streptomyces marispadix sp. nov., isolated from marine beach sediment of the Northern Coast of Portugal.</title>
        <authorList>
            <person name="dos Santos J.D.N."/>
            <person name="Vitorino I.R."/>
            <person name="Kallscheuer N."/>
            <person name="Srivastava A."/>
            <person name="Krautwurst S."/>
            <person name="Marz M."/>
            <person name="Jogler C."/>
            <person name="Lobo Da Cunha A."/>
            <person name="Catita J."/>
            <person name="Goncalves H."/>
            <person name="Gonzalez I."/>
            <person name="Reyes F."/>
            <person name="Lage O.M."/>
        </authorList>
    </citation>
    <scope>NUCLEOTIDE SEQUENCE</scope>
    <source>
        <strain evidence="2">M600PL45_2</strain>
    </source>
</reference>
<reference evidence="2" key="1">
    <citation type="submission" date="2022-03" db="EMBL/GenBank/DDBJ databases">
        <authorList>
            <person name="Santos J.D.N."/>
            <person name="Kallscheuer N."/>
            <person name="Jogler C."/>
            <person name="Lage O.M."/>
        </authorList>
    </citation>
    <scope>NUCLEOTIDE SEQUENCE</scope>
    <source>
        <strain evidence="2">M600PL45_2</strain>
    </source>
</reference>
<keyword evidence="3" id="KW-1185">Reference proteome</keyword>
<dbReference type="EMBL" id="JAKWJU010000002">
    <property type="protein sequence ID" value="MCH6163101.1"/>
    <property type="molecule type" value="Genomic_DNA"/>
</dbReference>
<organism evidence="2 3">
    <name type="scientific">Streptomyces marispadix</name>
    <dbReference type="NCBI Taxonomy" id="2922868"/>
    <lineage>
        <taxon>Bacteria</taxon>
        <taxon>Bacillati</taxon>
        <taxon>Actinomycetota</taxon>
        <taxon>Actinomycetes</taxon>
        <taxon>Kitasatosporales</taxon>
        <taxon>Streptomycetaceae</taxon>
        <taxon>Streptomyces</taxon>
    </lineage>
</organism>
<evidence type="ECO:0000313" key="2">
    <source>
        <dbReference type="EMBL" id="MCH6163101.1"/>
    </source>
</evidence>